<name>A0AAE0LV27_9PEZI</name>
<dbReference type="GO" id="GO:0005544">
    <property type="term" value="F:calcium-dependent phospholipid binding"/>
    <property type="evidence" value="ECO:0007669"/>
    <property type="project" value="InterPro"/>
</dbReference>
<evidence type="ECO:0000256" key="2">
    <source>
        <dbReference type="ARBA" id="ARBA00023216"/>
    </source>
</evidence>
<keyword evidence="2" id="KW-0041">Annexin</keyword>
<keyword evidence="5" id="KW-1185">Reference proteome</keyword>
<comment type="caution">
    <text evidence="4">The sequence shown here is derived from an EMBL/GenBank/DDBJ whole genome shotgun (WGS) entry which is preliminary data.</text>
</comment>
<dbReference type="GO" id="GO:0005737">
    <property type="term" value="C:cytoplasm"/>
    <property type="evidence" value="ECO:0007669"/>
    <property type="project" value="TreeGrafter"/>
</dbReference>
<feature type="compositionally biased region" description="Basic and acidic residues" evidence="3">
    <location>
        <begin position="237"/>
        <end position="247"/>
    </location>
</feature>
<dbReference type="PROSITE" id="PS51897">
    <property type="entry name" value="ANNEXIN_2"/>
    <property type="match status" value="1"/>
</dbReference>
<dbReference type="InterPro" id="IPR037104">
    <property type="entry name" value="Annexin_sf"/>
</dbReference>
<evidence type="ECO:0000313" key="4">
    <source>
        <dbReference type="EMBL" id="KAK3298400.1"/>
    </source>
</evidence>
<dbReference type="GO" id="GO:0001786">
    <property type="term" value="F:phosphatidylserine binding"/>
    <property type="evidence" value="ECO:0007669"/>
    <property type="project" value="TreeGrafter"/>
</dbReference>
<dbReference type="EMBL" id="JAUEPN010000002">
    <property type="protein sequence ID" value="KAK3298400.1"/>
    <property type="molecule type" value="Genomic_DNA"/>
</dbReference>
<proteinExistence type="predicted"/>
<dbReference type="GO" id="GO:0005634">
    <property type="term" value="C:nucleus"/>
    <property type="evidence" value="ECO:0007669"/>
    <property type="project" value="TreeGrafter"/>
</dbReference>
<feature type="compositionally biased region" description="Basic and acidic residues" evidence="3">
    <location>
        <begin position="19"/>
        <end position="30"/>
    </location>
</feature>
<feature type="region of interest" description="Disordered" evidence="3">
    <location>
        <begin position="1"/>
        <end position="53"/>
    </location>
</feature>
<dbReference type="GO" id="GO:0012506">
    <property type="term" value="C:vesicle membrane"/>
    <property type="evidence" value="ECO:0007669"/>
    <property type="project" value="TreeGrafter"/>
</dbReference>
<evidence type="ECO:0000256" key="3">
    <source>
        <dbReference type="SAM" id="MobiDB-lite"/>
    </source>
</evidence>
<dbReference type="PANTHER" id="PTHR10502:SF107">
    <property type="entry name" value="ANNEXIN ANXC4 (AFU_ORTHOLOGUE AFUA_3G07020)"/>
    <property type="match status" value="1"/>
</dbReference>
<dbReference type="InterPro" id="IPR018502">
    <property type="entry name" value="Annexin_repeat"/>
</dbReference>
<feature type="region of interest" description="Disordered" evidence="3">
    <location>
        <begin position="66"/>
        <end position="300"/>
    </location>
</feature>
<gene>
    <name evidence="4" type="ORF">B0H64DRAFT_335798</name>
</gene>
<dbReference type="GO" id="GO:0005509">
    <property type="term" value="F:calcium ion binding"/>
    <property type="evidence" value="ECO:0007669"/>
    <property type="project" value="InterPro"/>
</dbReference>
<feature type="compositionally biased region" description="Basic and acidic residues" evidence="3">
    <location>
        <begin position="93"/>
        <end position="126"/>
    </location>
</feature>
<keyword evidence="1" id="KW-0677">Repeat</keyword>
<dbReference type="Gene3D" id="1.10.220.10">
    <property type="entry name" value="Annexin"/>
    <property type="match status" value="3"/>
</dbReference>
<evidence type="ECO:0000313" key="5">
    <source>
        <dbReference type="Proteomes" id="UP001278766"/>
    </source>
</evidence>
<reference evidence="4" key="2">
    <citation type="submission" date="2023-06" db="EMBL/GenBank/DDBJ databases">
        <authorList>
            <consortium name="Lawrence Berkeley National Laboratory"/>
            <person name="Haridas S."/>
            <person name="Hensen N."/>
            <person name="Bonometti L."/>
            <person name="Westerberg I."/>
            <person name="Brannstrom I.O."/>
            <person name="Guillou S."/>
            <person name="Cros-Aarteil S."/>
            <person name="Calhoun S."/>
            <person name="Kuo A."/>
            <person name="Mondo S."/>
            <person name="Pangilinan J."/>
            <person name="Riley R."/>
            <person name="Labutti K."/>
            <person name="Andreopoulos B."/>
            <person name="Lipzen A."/>
            <person name="Chen C."/>
            <person name="Yanf M."/>
            <person name="Daum C."/>
            <person name="Ng V."/>
            <person name="Clum A."/>
            <person name="Steindorff A."/>
            <person name="Ohm R."/>
            <person name="Martin F."/>
            <person name="Silar P."/>
            <person name="Natvig D."/>
            <person name="Lalanne C."/>
            <person name="Gautier V."/>
            <person name="Ament-Velasquez S.L."/>
            <person name="Kruys A."/>
            <person name="Hutchinson M.I."/>
            <person name="Powell A.J."/>
            <person name="Barry K."/>
            <person name="Miller A.N."/>
            <person name="Grigoriev I.V."/>
            <person name="Debuchy R."/>
            <person name="Gladieux P."/>
            <person name="Thoren M.H."/>
            <person name="Johannesson H."/>
        </authorList>
    </citation>
    <scope>NUCLEOTIDE SEQUENCE</scope>
    <source>
        <strain evidence="4">CBS 168.71</strain>
    </source>
</reference>
<evidence type="ECO:0008006" key="6">
    <source>
        <dbReference type="Google" id="ProtNLM"/>
    </source>
</evidence>
<protein>
    <recommendedName>
        <fullName evidence="6">Annexin ANXC4</fullName>
    </recommendedName>
</protein>
<feature type="compositionally biased region" description="Basic and acidic residues" evidence="3">
    <location>
        <begin position="162"/>
        <end position="171"/>
    </location>
</feature>
<sequence>MSLQVDDGGRRGRSRSPGRRGEDEDRDRSRVRASPNVVDVPYPSSSVGLPDPASTAYEYERLSKWPTAAEPDAGYSAPRGQPVDDREDPYAQARREVEYRYDSDRRRDRDSGSDRERNRKRSDSNRDSALQRPELYLPARYAANIKTVEPPSPRQSRGSFSGRERESSKERKERRKQEKKAHLEEDLAYGKLPGPSRYDAPSSPRPDSHAPPSPRPDSYAPSSPRPESYVYSQPEPWKYDKPTEEPRYSATHLDVIGPGGRPGRSPSPGPSLKPAIKRGQSPQPPTARMSSLSVNTPHHSASLSVSAAPASPLLEAYHGTWQSMSPMPSPMLMAGGNPQILDALSPIGSEDERAAERRRARRARFADPADDAARLAKALKGERRAPETEPLIEILPGLTHEQMMDLRAEYKRLVKTGSERKGVNIAKHIRARLKDEDSNLMKACYATALGRWESEAYWANFWYHGDKTRRELLIESLTGRTNDEIRRIKEGFNDKKYGNSLTKCMRTELKEDKFKKAVLMVLDEQRMEEEDVYGNPLRIDYDLVDDDVRQLHHAVRSEKGGETLMITVATQRSDAHLREVLREYKNKYHGANFAKDALKKSGNLVGEVLAHILNGVINKPVRDAMLLHHALTASRRDELRRELLISRLVRYHWDAAHMAAVKRAFRDQYGRDLQDAVRDATKGEWGEFCVQLCVARMPDDVRRVERVDIHR</sequence>
<accession>A0AAE0LV27</accession>
<reference evidence="4" key="1">
    <citation type="journal article" date="2023" name="Mol. Phylogenet. Evol.">
        <title>Genome-scale phylogeny and comparative genomics of the fungal order Sordariales.</title>
        <authorList>
            <person name="Hensen N."/>
            <person name="Bonometti L."/>
            <person name="Westerberg I."/>
            <person name="Brannstrom I.O."/>
            <person name="Guillou S."/>
            <person name="Cros-Aarteil S."/>
            <person name="Calhoun S."/>
            <person name="Haridas S."/>
            <person name="Kuo A."/>
            <person name="Mondo S."/>
            <person name="Pangilinan J."/>
            <person name="Riley R."/>
            <person name="LaButti K."/>
            <person name="Andreopoulos B."/>
            <person name="Lipzen A."/>
            <person name="Chen C."/>
            <person name="Yan M."/>
            <person name="Daum C."/>
            <person name="Ng V."/>
            <person name="Clum A."/>
            <person name="Steindorff A."/>
            <person name="Ohm R.A."/>
            <person name="Martin F."/>
            <person name="Silar P."/>
            <person name="Natvig D.O."/>
            <person name="Lalanne C."/>
            <person name="Gautier V."/>
            <person name="Ament-Velasquez S.L."/>
            <person name="Kruys A."/>
            <person name="Hutchinson M.I."/>
            <person name="Powell A.J."/>
            <person name="Barry K."/>
            <person name="Miller A.N."/>
            <person name="Grigoriev I.V."/>
            <person name="Debuchy R."/>
            <person name="Gladieux P."/>
            <person name="Hiltunen Thoren M."/>
            <person name="Johannesson H."/>
        </authorList>
    </citation>
    <scope>NUCLEOTIDE SEQUENCE</scope>
    <source>
        <strain evidence="4">CBS 168.71</strain>
    </source>
</reference>
<dbReference type="SUPFAM" id="SSF47874">
    <property type="entry name" value="Annexin"/>
    <property type="match status" value="1"/>
</dbReference>
<dbReference type="AlphaFoldDB" id="A0AAE0LV27"/>
<evidence type="ECO:0000256" key="1">
    <source>
        <dbReference type="ARBA" id="ARBA00022737"/>
    </source>
</evidence>
<organism evidence="4 5">
    <name type="scientific">Chaetomium fimeti</name>
    <dbReference type="NCBI Taxonomy" id="1854472"/>
    <lineage>
        <taxon>Eukaryota</taxon>
        <taxon>Fungi</taxon>
        <taxon>Dikarya</taxon>
        <taxon>Ascomycota</taxon>
        <taxon>Pezizomycotina</taxon>
        <taxon>Sordariomycetes</taxon>
        <taxon>Sordariomycetidae</taxon>
        <taxon>Sordariales</taxon>
        <taxon>Chaetomiaceae</taxon>
        <taxon>Chaetomium</taxon>
    </lineage>
</organism>
<dbReference type="GO" id="GO:0005886">
    <property type="term" value="C:plasma membrane"/>
    <property type="evidence" value="ECO:0007669"/>
    <property type="project" value="TreeGrafter"/>
</dbReference>
<dbReference type="RefSeq" id="XP_062661914.1">
    <property type="nucleotide sequence ID" value="XM_062801133.1"/>
</dbReference>
<dbReference type="GeneID" id="87838081"/>
<dbReference type="Proteomes" id="UP001278766">
    <property type="component" value="Unassembled WGS sequence"/>
</dbReference>
<dbReference type="PANTHER" id="PTHR10502">
    <property type="entry name" value="ANNEXIN"/>
    <property type="match status" value="1"/>
</dbReference>